<dbReference type="Proteomes" id="UP001164746">
    <property type="component" value="Chromosome 11"/>
</dbReference>
<dbReference type="InterPro" id="IPR017930">
    <property type="entry name" value="Myb_dom"/>
</dbReference>
<dbReference type="InterPro" id="IPR043145">
    <property type="entry name" value="Znf_ZZ_sf"/>
</dbReference>
<evidence type="ECO:0000256" key="4">
    <source>
        <dbReference type="PROSITE-ProRule" id="PRU00228"/>
    </source>
</evidence>
<reference evidence="10" key="1">
    <citation type="submission" date="2022-11" db="EMBL/GenBank/DDBJ databases">
        <title>Centuries of genome instability and evolution in soft-shell clam transmissible cancer (bioRxiv).</title>
        <authorList>
            <person name="Hart S.F.M."/>
            <person name="Yonemitsu M.A."/>
            <person name="Giersch R.M."/>
            <person name="Beal B.F."/>
            <person name="Arriagada G."/>
            <person name="Davis B.W."/>
            <person name="Ostrander E.A."/>
            <person name="Goff S.P."/>
            <person name="Metzger M.J."/>
        </authorList>
    </citation>
    <scope>NUCLEOTIDE SEQUENCE</scope>
    <source>
        <strain evidence="10">MELC-2E11</strain>
        <tissue evidence="10">Siphon/mantle</tissue>
    </source>
</reference>
<gene>
    <name evidence="9" type="ORF">MAR_000727</name>
    <name evidence="10" type="ORF">MAR_002484</name>
</gene>
<dbReference type="Pfam" id="PF25299">
    <property type="entry name" value="ZZ_ADA2"/>
    <property type="match status" value="1"/>
</dbReference>
<dbReference type="PROSITE" id="PS51293">
    <property type="entry name" value="SANT"/>
    <property type="match status" value="1"/>
</dbReference>
<evidence type="ECO:0000259" key="8">
    <source>
        <dbReference type="PROSITE" id="PS51294"/>
    </source>
</evidence>
<evidence type="ECO:0000256" key="1">
    <source>
        <dbReference type="ARBA" id="ARBA00022723"/>
    </source>
</evidence>
<feature type="domain" description="SANT" evidence="7">
    <location>
        <begin position="65"/>
        <end position="112"/>
    </location>
</feature>
<dbReference type="SUPFAM" id="SSF57850">
    <property type="entry name" value="RING/U-box"/>
    <property type="match status" value="1"/>
</dbReference>
<evidence type="ECO:0000259" key="6">
    <source>
        <dbReference type="PROSITE" id="PS50135"/>
    </source>
</evidence>
<dbReference type="EMBL" id="CP111022">
    <property type="protein sequence ID" value="WAR18889.1"/>
    <property type="molecule type" value="Genomic_DNA"/>
</dbReference>
<keyword evidence="11" id="KW-1185">Reference proteome</keyword>
<dbReference type="PANTHER" id="PTHR12374">
    <property type="entry name" value="TRANSCRIPTIONAL ADAPTOR 2 ADA2 -RELATED"/>
    <property type="match status" value="1"/>
</dbReference>
<accession>A0ABY7FIR5</accession>
<organism evidence="10 11">
    <name type="scientific">Mya arenaria</name>
    <name type="common">Soft-shell clam</name>
    <dbReference type="NCBI Taxonomy" id="6604"/>
    <lineage>
        <taxon>Eukaryota</taxon>
        <taxon>Metazoa</taxon>
        <taxon>Spiralia</taxon>
        <taxon>Lophotrochozoa</taxon>
        <taxon>Mollusca</taxon>
        <taxon>Bivalvia</taxon>
        <taxon>Autobranchia</taxon>
        <taxon>Heteroconchia</taxon>
        <taxon>Euheterodonta</taxon>
        <taxon>Imparidentia</taxon>
        <taxon>Neoheterodontei</taxon>
        <taxon>Myida</taxon>
        <taxon>Myoidea</taxon>
        <taxon>Myidae</taxon>
        <taxon>Mya</taxon>
    </lineage>
</organism>
<protein>
    <submittedName>
        <fullName evidence="10">TAD2B-like protein</fullName>
    </submittedName>
</protein>
<dbReference type="Gene3D" id="3.30.60.90">
    <property type="match status" value="1"/>
</dbReference>
<dbReference type="SUPFAM" id="SSF46689">
    <property type="entry name" value="Homeodomain-like"/>
    <property type="match status" value="2"/>
</dbReference>
<evidence type="ECO:0000313" key="9">
    <source>
        <dbReference type="EMBL" id="WAR18889.1"/>
    </source>
</evidence>
<dbReference type="PANTHER" id="PTHR12374:SF63">
    <property type="entry name" value="TRANSCRIPTIONAL ADAPTER 2-BETA"/>
    <property type="match status" value="1"/>
</dbReference>
<dbReference type="EMBL" id="CP111022">
    <property type="protein sequence ID" value="WAR20646.1"/>
    <property type="molecule type" value="Genomic_DNA"/>
</dbReference>
<dbReference type="InterPro" id="IPR017884">
    <property type="entry name" value="SANT_dom"/>
</dbReference>
<evidence type="ECO:0000259" key="5">
    <source>
        <dbReference type="PROSITE" id="PS50090"/>
    </source>
</evidence>
<feature type="domain" description="Myb-like" evidence="5">
    <location>
        <begin position="64"/>
        <end position="108"/>
    </location>
</feature>
<dbReference type="InterPro" id="IPR036388">
    <property type="entry name" value="WH-like_DNA-bd_sf"/>
</dbReference>
<keyword evidence="1" id="KW-0479">Metal-binding</keyword>
<evidence type="ECO:0000313" key="11">
    <source>
        <dbReference type="Proteomes" id="UP001164746"/>
    </source>
</evidence>
<dbReference type="InterPro" id="IPR000433">
    <property type="entry name" value="Znf_ZZ"/>
</dbReference>
<dbReference type="SMART" id="SM00291">
    <property type="entry name" value="ZnF_ZZ"/>
    <property type="match status" value="1"/>
</dbReference>
<dbReference type="InterPro" id="IPR055141">
    <property type="entry name" value="TADA2A_B-like_dom"/>
</dbReference>
<dbReference type="PROSITE" id="PS50135">
    <property type="entry name" value="ZF_ZZ_2"/>
    <property type="match status" value="1"/>
</dbReference>
<evidence type="ECO:0000313" key="10">
    <source>
        <dbReference type="EMBL" id="WAR20646.1"/>
    </source>
</evidence>
<dbReference type="InterPro" id="IPR001005">
    <property type="entry name" value="SANT/Myb"/>
</dbReference>
<dbReference type="PROSITE" id="PS01357">
    <property type="entry name" value="ZF_ZZ_1"/>
    <property type="match status" value="1"/>
</dbReference>
<evidence type="ECO:0000256" key="3">
    <source>
        <dbReference type="ARBA" id="ARBA00022833"/>
    </source>
</evidence>
<dbReference type="PROSITE" id="PS50090">
    <property type="entry name" value="MYB_LIKE"/>
    <property type="match status" value="1"/>
</dbReference>
<keyword evidence="3" id="KW-0862">Zinc</keyword>
<dbReference type="Gene3D" id="1.10.10.10">
    <property type="entry name" value="Winged helix-like DNA-binding domain superfamily/Winged helix DNA-binding domain"/>
    <property type="match status" value="1"/>
</dbReference>
<dbReference type="Pfam" id="PF22941">
    <property type="entry name" value="TADA2A-like_3rd"/>
    <property type="match status" value="1"/>
</dbReference>
<dbReference type="CDD" id="cd00167">
    <property type="entry name" value="SANT"/>
    <property type="match status" value="1"/>
</dbReference>
<sequence length="448" mass="51043">MSVFECNNCQSEIKGHGIKCLDCQNIDLCLQCFSLGAEVANHRSDHQYSISTGPVVGAFSCEVPWTLAEETMLLDAVEQFGFGNWEDVANHVESKSPEQSEYHYNSYYIKGNVGKATYQFDPTPKVTDHTCPDGPLSPSISTPVHPVDLSLPEQHALGYMPLRDDFEREYDNDAETLVSSLMVNYDDDDLDIERDRRKQFARDYGLITECAQAAAVTLAAATPGVKLAKSPHPKSPAVKKKQAKWDSDLEETMKPFAQCHSCKEHEEFLENHQKEKELKARIKELIHLRKNGITKLEELEKFEEERMKRDKKKDTKFKKLTNFPPQKRHSTGSKNTTAGSENFDILIDENEKPLCSGWSNSGDEDWKVVREMSHCPGYDLLSSTEKKLCNSIGMTPANYMTVKTCIVKDYLQRRNGFPVKLRYPSDQDKTHRRRIMSFLEDNGWIGHC</sequence>
<evidence type="ECO:0000256" key="2">
    <source>
        <dbReference type="ARBA" id="ARBA00022771"/>
    </source>
</evidence>
<dbReference type="InterPro" id="IPR041983">
    <property type="entry name" value="ADA2-like_ZZ"/>
</dbReference>
<evidence type="ECO:0000259" key="7">
    <source>
        <dbReference type="PROSITE" id="PS51293"/>
    </source>
</evidence>
<keyword evidence="2 4" id="KW-0863">Zinc-finger</keyword>
<dbReference type="PROSITE" id="PS51294">
    <property type="entry name" value="HTH_MYB"/>
    <property type="match status" value="1"/>
</dbReference>
<dbReference type="SMART" id="SM00717">
    <property type="entry name" value="SANT"/>
    <property type="match status" value="1"/>
</dbReference>
<feature type="domain" description="HTH myb-type" evidence="8">
    <location>
        <begin position="64"/>
        <end position="112"/>
    </location>
</feature>
<dbReference type="Gene3D" id="1.10.10.60">
    <property type="entry name" value="Homeodomain-like"/>
    <property type="match status" value="1"/>
</dbReference>
<dbReference type="InterPro" id="IPR009057">
    <property type="entry name" value="Homeodomain-like_sf"/>
</dbReference>
<dbReference type="CDD" id="cd02335">
    <property type="entry name" value="ZZ_ADA2"/>
    <property type="match status" value="1"/>
</dbReference>
<feature type="domain" description="ZZ-type" evidence="6">
    <location>
        <begin position="1"/>
        <end position="56"/>
    </location>
</feature>
<proteinExistence type="predicted"/>
<dbReference type="Pfam" id="PF00249">
    <property type="entry name" value="Myb_DNA-binding"/>
    <property type="match status" value="1"/>
</dbReference>
<name>A0ABY7FIR5_MYAAR</name>